<dbReference type="Proteomes" id="UP000194137">
    <property type="component" value="Chromosome"/>
</dbReference>
<keyword evidence="2" id="KW-1185">Reference proteome</keyword>
<gene>
    <name evidence="1" type="ORF">CAK95_20295</name>
</gene>
<dbReference type="AlphaFoldDB" id="A0A1W6ZWN4"/>
<evidence type="ECO:0000313" key="2">
    <source>
        <dbReference type="Proteomes" id="UP000194137"/>
    </source>
</evidence>
<name>A0A1W6ZWN4_9HYPH</name>
<accession>A0A1W6ZWN4</accession>
<dbReference type="EMBL" id="CP021112">
    <property type="protein sequence ID" value="ARQ01175.1"/>
    <property type="molecule type" value="Genomic_DNA"/>
</dbReference>
<organism evidence="1 2">
    <name type="scientific">Pseudorhodoplanes sinuspersici</name>
    <dbReference type="NCBI Taxonomy" id="1235591"/>
    <lineage>
        <taxon>Bacteria</taxon>
        <taxon>Pseudomonadati</taxon>
        <taxon>Pseudomonadota</taxon>
        <taxon>Alphaproteobacteria</taxon>
        <taxon>Hyphomicrobiales</taxon>
        <taxon>Pseudorhodoplanes</taxon>
    </lineage>
</organism>
<evidence type="ECO:0000313" key="1">
    <source>
        <dbReference type="EMBL" id="ARQ01175.1"/>
    </source>
</evidence>
<dbReference type="RefSeq" id="WP_086089567.1">
    <property type="nucleotide sequence ID" value="NZ_CP021112.1"/>
</dbReference>
<dbReference type="OrthoDB" id="8447132at2"/>
<proteinExistence type="predicted"/>
<protein>
    <submittedName>
        <fullName evidence="1">Uncharacterized protein</fullName>
    </submittedName>
</protein>
<reference evidence="1 2" key="1">
    <citation type="submission" date="2017-05" db="EMBL/GenBank/DDBJ databases">
        <title>Full genome sequence of Pseudorhodoplanes sinuspersici.</title>
        <authorList>
            <person name="Dastgheib S.M.M."/>
            <person name="Shavandi M."/>
            <person name="Tirandaz H."/>
        </authorList>
    </citation>
    <scope>NUCLEOTIDE SEQUENCE [LARGE SCALE GENOMIC DNA]</scope>
    <source>
        <strain evidence="1 2">RIPI110</strain>
    </source>
</reference>
<dbReference type="KEGG" id="psin:CAK95_20295"/>
<sequence>MRWTPKVIPILIAVIALDFALVFGFEAWRILSSPTLGLERLGFANTVYAIGKWAGLQTTQHLPLAAFFGVMSLAIAIMCSCHLATRIGTLRGHRISHDMLDAGLILIVVSTLVAATPAMLSGATEILIHERLPLWLVGLAATLSMIERLYEPEYQHKPGFLDRWVSRIAARRNIKPEDFVSPAMREGISARWDRLRDEAGYVVKPAPVKACGPAYSIYGR</sequence>